<feature type="transmembrane region" description="Helical" evidence="1">
    <location>
        <begin position="48"/>
        <end position="65"/>
    </location>
</feature>
<dbReference type="AlphaFoldDB" id="A0AAP3ZIE4"/>
<gene>
    <name evidence="2" type="ORF">PEY55_17510</name>
</gene>
<keyword evidence="1" id="KW-1133">Transmembrane helix</keyword>
<dbReference type="Proteomes" id="UP001169985">
    <property type="component" value="Unassembled WGS sequence"/>
</dbReference>
<dbReference type="EMBL" id="JAQIHS010000021">
    <property type="protein sequence ID" value="MDN4370071.1"/>
    <property type="molecule type" value="Genomic_DNA"/>
</dbReference>
<feature type="transmembrane region" description="Helical" evidence="1">
    <location>
        <begin position="12"/>
        <end position="36"/>
    </location>
</feature>
<reference evidence="2" key="1">
    <citation type="journal article" date="2023" name="Antimicrob Resist Infect Control">
        <title>Sanitary installations and wastewater plumbing as reservoir for the long-term circulation and transmission of carbapenemase producing Citrobacter freundii clones in a hospital setting.</title>
        <authorList>
            <person name="Hamerlinck H."/>
            <person name="Aerssens A."/>
            <person name="Boelens J."/>
            <person name="Dehaene A."/>
            <person name="McMahon M."/>
            <person name="Messiaen A.S."/>
            <person name="Vandendriessche S."/>
            <person name="Velghe A."/>
            <person name="Leroux-Roels I."/>
            <person name="Verhasselt B."/>
        </authorList>
    </citation>
    <scope>NUCLEOTIDE SEQUENCE</scope>
    <source>
        <strain evidence="2">UZG-GERCF-220920-Env23</strain>
    </source>
</reference>
<organism evidence="2 3">
    <name type="scientific">Citrobacter portucalensis</name>
    <dbReference type="NCBI Taxonomy" id="1639133"/>
    <lineage>
        <taxon>Bacteria</taxon>
        <taxon>Pseudomonadati</taxon>
        <taxon>Pseudomonadota</taxon>
        <taxon>Gammaproteobacteria</taxon>
        <taxon>Enterobacterales</taxon>
        <taxon>Enterobacteriaceae</taxon>
        <taxon>Citrobacter</taxon>
        <taxon>Citrobacter freundii complex</taxon>
    </lineage>
</organism>
<evidence type="ECO:0000256" key="1">
    <source>
        <dbReference type="SAM" id="Phobius"/>
    </source>
</evidence>
<protein>
    <submittedName>
        <fullName evidence="2">Uncharacterized protein</fullName>
    </submittedName>
</protein>
<dbReference type="RefSeq" id="WP_008786597.1">
    <property type="nucleotide sequence ID" value="NZ_CADCYR010000013.1"/>
</dbReference>
<sequence>MMNINYSINNSVLMMMSEFMITAFVIVILFVIVLVYNKAFKSELSIKIFCFSQLTAIFISVLEITTKRTNAGSISITWSDGIHQFYTHVFLGFAFSFLLFLLGLYDYKMKGNKDGLKDCKKHVLPCFIGSWFVLIIFFFSASPLRYEENLITDARVVASDPNRTTIIYADGFYWLFDMDRNEFDKSISREIVRGNYKMLCTSDTPATCWAGRKFPKNTSLDKVL</sequence>
<name>A0AAP3ZIE4_9ENTR</name>
<keyword evidence="1" id="KW-0472">Membrane</keyword>
<comment type="caution">
    <text evidence="2">The sequence shown here is derived from an EMBL/GenBank/DDBJ whole genome shotgun (WGS) entry which is preliminary data.</text>
</comment>
<keyword evidence="1" id="KW-0812">Transmembrane</keyword>
<reference evidence="2" key="2">
    <citation type="submission" date="2023-01" db="EMBL/GenBank/DDBJ databases">
        <authorList>
            <person name="Hamerlinck H."/>
            <person name="Aerssens A."/>
            <person name="Boelens J."/>
            <person name="Messiaen A.-S."/>
            <person name="Vandendriessche S."/>
            <person name="Velghe A."/>
            <person name="Verhasselt B."/>
            <person name="Leroux-Roels I."/>
        </authorList>
    </citation>
    <scope>NUCLEOTIDE SEQUENCE</scope>
    <source>
        <strain evidence="2">UZG-GERCF-220920-Env23</strain>
    </source>
</reference>
<evidence type="ECO:0000313" key="3">
    <source>
        <dbReference type="Proteomes" id="UP001169985"/>
    </source>
</evidence>
<evidence type="ECO:0000313" key="2">
    <source>
        <dbReference type="EMBL" id="MDN4370071.1"/>
    </source>
</evidence>
<feature type="transmembrane region" description="Helical" evidence="1">
    <location>
        <begin position="85"/>
        <end position="105"/>
    </location>
</feature>
<feature type="transmembrane region" description="Helical" evidence="1">
    <location>
        <begin position="126"/>
        <end position="146"/>
    </location>
</feature>
<accession>A0AAP3ZIE4</accession>
<proteinExistence type="predicted"/>